<feature type="compositionally biased region" description="Basic and acidic residues" evidence="3">
    <location>
        <begin position="1"/>
        <end position="17"/>
    </location>
</feature>
<feature type="compositionally biased region" description="Polar residues" evidence="3">
    <location>
        <begin position="74"/>
        <end position="89"/>
    </location>
</feature>
<keyword evidence="1 2" id="KW-0193">Cuticle</keyword>
<feature type="compositionally biased region" description="Low complexity" evidence="3">
    <location>
        <begin position="472"/>
        <end position="489"/>
    </location>
</feature>
<evidence type="ECO:0000256" key="1">
    <source>
        <dbReference type="ARBA" id="ARBA00022460"/>
    </source>
</evidence>
<dbReference type="PROSITE" id="PS51155">
    <property type="entry name" value="CHIT_BIND_RR_2"/>
    <property type="match status" value="1"/>
</dbReference>
<feature type="compositionally biased region" description="Polar residues" evidence="3">
    <location>
        <begin position="191"/>
        <end position="200"/>
    </location>
</feature>
<evidence type="ECO:0000256" key="2">
    <source>
        <dbReference type="PROSITE-ProRule" id="PRU00497"/>
    </source>
</evidence>
<dbReference type="PANTHER" id="PTHR10380">
    <property type="entry name" value="CUTICLE PROTEIN"/>
    <property type="match status" value="1"/>
</dbReference>
<feature type="region of interest" description="Disordered" evidence="3">
    <location>
        <begin position="472"/>
        <end position="496"/>
    </location>
</feature>
<dbReference type="PRINTS" id="PR00947">
    <property type="entry name" value="CUTICLE"/>
</dbReference>
<feature type="region of interest" description="Disordered" evidence="3">
    <location>
        <begin position="1"/>
        <end position="20"/>
    </location>
</feature>
<proteinExistence type="predicted"/>
<protein>
    <recommendedName>
        <fullName evidence="7">Endocuticle structural glycoprotein SgAbd-2</fullName>
    </recommendedName>
</protein>
<evidence type="ECO:0000256" key="3">
    <source>
        <dbReference type="SAM" id="MobiDB-lite"/>
    </source>
</evidence>
<name>A0ABP1QKZ4_9HEXA</name>
<feature type="transmembrane region" description="Helical" evidence="4">
    <location>
        <begin position="232"/>
        <end position="255"/>
    </location>
</feature>
<feature type="compositionally biased region" description="Polar residues" evidence="3">
    <location>
        <begin position="126"/>
        <end position="143"/>
    </location>
</feature>
<accession>A0ABP1QKZ4</accession>
<dbReference type="Proteomes" id="UP001642540">
    <property type="component" value="Unassembled WGS sequence"/>
</dbReference>
<gene>
    <name evidence="5" type="ORF">ODALV1_LOCUS11256</name>
</gene>
<keyword evidence="6" id="KW-1185">Reference proteome</keyword>
<dbReference type="PROSITE" id="PS00233">
    <property type="entry name" value="CHIT_BIND_RR_1"/>
    <property type="match status" value="1"/>
</dbReference>
<dbReference type="Pfam" id="PF00379">
    <property type="entry name" value="Chitin_bind_4"/>
    <property type="match status" value="1"/>
</dbReference>
<dbReference type="PANTHER" id="PTHR10380:SF241">
    <property type="entry name" value="CUTICULAR PROTEIN 47EG-RELATED"/>
    <property type="match status" value="1"/>
</dbReference>
<dbReference type="InterPro" id="IPR031311">
    <property type="entry name" value="CHIT_BIND_RR_consensus"/>
</dbReference>
<evidence type="ECO:0000313" key="6">
    <source>
        <dbReference type="Proteomes" id="UP001642540"/>
    </source>
</evidence>
<organism evidence="5 6">
    <name type="scientific">Orchesella dallaii</name>
    <dbReference type="NCBI Taxonomy" id="48710"/>
    <lineage>
        <taxon>Eukaryota</taxon>
        <taxon>Metazoa</taxon>
        <taxon>Ecdysozoa</taxon>
        <taxon>Arthropoda</taxon>
        <taxon>Hexapoda</taxon>
        <taxon>Collembola</taxon>
        <taxon>Entomobryomorpha</taxon>
        <taxon>Entomobryoidea</taxon>
        <taxon>Orchesellidae</taxon>
        <taxon>Orchesellinae</taxon>
        <taxon>Orchesella</taxon>
    </lineage>
</organism>
<feature type="transmembrane region" description="Helical" evidence="4">
    <location>
        <begin position="293"/>
        <end position="312"/>
    </location>
</feature>
<comment type="caution">
    <text evidence="5">The sequence shown here is derived from an EMBL/GenBank/DDBJ whole genome shotgun (WGS) entry which is preliminary data.</text>
</comment>
<sequence>MSPLPGKDDANQPDKSPKLTHLYISESLKIPLKSLEDRKKKVVNALNELSELDHQLTAMNKEGAGKPAARKASVPTQGPPVTNKKTVANVSDPPKKKLSVGKVATPHPPPPKPQEQSSKEKPKVQAQPSTDKLKTTQAAATHDTNAKDPKVKASHHQLASHPNQKKDEKTAPPASSQETKSVDSSVKRRTLANTDDGTLSKKQYGDEQLLAVPSASEKESVQNWVEKKIERVLILDMILTIIAAVLTALACYTLFRLPITIYSHHILKEIFLGSTDANVEAMGFKSPLGLRNVAPLPVANCCMYIFCLWVVYMMQYPKKGKPTQICLHKVNEWNHLKTKITLVSSALFGVVLSKPQQGGQGGRSPYYNPADKQASILRYDNVNNGDGTYQYAYETSNGIAAEEQGFLKNPGTNNEIQTARGSYQYYGPEGQLYRIVYTADENGFQAQGDHLPTPPPIPPEIQKSLDIIYANARQQQAQAGRPGQQRPQGYYSPPTN</sequence>
<dbReference type="InterPro" id="IPR000618">
    <property type="entry name" value="Insect_cuticle"/>
</dbReference>
<keyword evidence="4" id="KW-1133">Transmembrane helix</keyword>
<dbReference type="EMBL" id="CAXLJM020000034">
    <property type="protein sequence ID" value="CAL8102807.1"/>
    <property type="molecule type" value="Genomic_DNA"/>
</dbReference>
<feature type="region of interest" description="Disordered" evidence="3">
    <location>
        <begin position="57"/>
        <end position="200"/>
    </location>
</feature>
<keyword evidence="4" id="KW-0812">Transmembrane</keyword>
<reference evidence="5 6" key="1">
    <citation type="submission" date="2024-08" db="EMBL/GenBank/DDBJ databases">
        <authorList>
            <person name="Cucini C."/>
            <person name="Frati F."/>
        </authorList>
    </citation>
    <scope>NUCLEOTIDE SEQUENCE [LARGE SCALE GENOMIC DNA]</scope>
</reference>
<evidence type="ECO:0000313" key="5">
    <source>
        <dbReference type="EMBL" id="CAL8102807.1"/>
    </source>
</evidence>
<keyword evidence="4" id="KW-0472">Membrane</keyword>
<dbReference type="InterPro" id="IPR050468">
    <property type="entry name" value="Cuticle_Struct_Prot"/>
</dbReference>
<evidence type="ECO:0000256" key="4">
    <source>
        <dbReference type="SAM" id="Phobius"/>
    </source>
</evidence>
<evidence type="ECO:0008006" key="7">
    <source>
        <dbReference type="Google" id="ProtNLM"/>
    </source>
</evidence>
<feature type="compositionally biased region" description="Polar residues" evidence="3">
    <location>
        <begin position="173"/>
        <end position="184"/>
    </location>
</feature>